<proteinExistence type="predicted"/>
<evidence type="ECO:0000313" key="2">
    <source>
        <dbReference type="Proteomes" id="UP001165960"/>
    </source>
</evidence>
<reference evidence="1" key="1">
    <citation type="submission" date="2022-04" db="EMBL/GenBank/DDBJ databases">
        <title>Genome of the entomopathogenic fungus Entomophthora muscae.</title>
        <authorList>
            <person name="Elya C."/>
            <person name="Lovett B.R."/>
            <person name="Lee E."/>
            <person name="Macias A.M."/>
            <person name="Hajek A.E."/>
            <person name="De Bivort B.L."/>
            <person name="Kasson M.T."/>
            <person name="De Fine Licht H.H."/>
            <person name="Stajich J.E."/>
        </authorList>
    </citation>
    <scope>NUCLEOTIDE SEQUENCE</scope>
    <source>
        <strain evidence="1">Berkeley</strain>
    </source>
</reference>
<organism evidence="1 2">
    <name type="scientific">Entomophthora muscae</name>
    <dbReference type="NCBI Taxonomy" id="34485"/>
    <lineage>
        <taxon>Eukaryota</taxon>
        <taxon>Fungi</taxon>
        <taxon>Fungi incertae sedis</taxon>
        <taxon>Zoopagomycota</taxon>
        <taxon>Entomophthoromycotina</taxon>
        <taxon>Entomophthoromycetes</taxon>
        <taxon>Entomophthorales</taxon>
        <taxon>Entomophthoraceae</taxon>
        <taxon>Entomophthora</taxon>
    </lineage>
</organism>
<protein>
    <submittedName>
        <fullName evidence="1">rRNA-binding ribosome biosynthesis protein</fullName>
    </submittedName>
</protein>
<accession>A0ACC2U994</accession>
<comment type="caution">
    <text evidence="1">The sequence shown here is derived from an EMBL/GenBank/DDBJ whole genome shotgun (WGS) entry which is preliminary data.</text>
</comment>
<name>A0ACC2U994_9FUNG</name>
<gene>
    <name evidence="1" type="primary">SSF1_4</name>
    <name evidence="1" type="ORF">DSO57_1036116</name>
</gene>
<keyword evidence="2" id="KW-1185">Reference proteome</keyword>
<sequence length="428" mass="48519">MGKSRSKRGKRSLPDPEIEDQKKIPKSFVFKSGPVGLSVSLLIKDMRKVMSPNTAKRLKEKKTNKLKDFLQVAGQFRVTHFLMFTQTEVGTYLRAARIPRGPTLTFRVLNYTLRTDIRRFGKKEKYSRHDYELAPTLVLNNFGEDEQSIRLAASMFQNMFPTIDVQNTSVSDLRRVVMFNYNSETESIDFRHYRVDVKESGVSRGVKAILSSNLPALGDLKDISELVVRDALGAESDADEAFEQTFDVAPGFFGRRQKAASTRAVKLIEIGPRMELQLIKVQAELCNGEVLYHKFIKKTKEETAKQKKTLNQKKAEAEKRKRQQELNIQKKKEAAEQHRIACGAPPREATTEDSKDGEDEGEDHEDNEIGEMEHDNDDGGMEGFNIDEDDLFDEESDKGLNSGDDSSDQDSEDEEDPAPAPKKKTKTE</sequence>
<dbReference type="EMBL" id="QTSX02001047">
    <property type="protein sequence ID" value="KAJ9083295.1"/>
    <property type="molecule type" value="Genomic_DNA"/>
</dbReference>
<dbReference type="Proteomes" id="UP001165960">
    <property type="component" value="Unassembled WGS sequence"/>
</dbReference>
<evidence type="ECO:0000313" key="1">
    <source>
        <dbReference type="EMBL" id="KAJ9083295.1"/>
    </source>
</evidence>